<dbReference type="PATRIC" id="fig|394096.3.peg.5757"/>
<dbReference type="SUPFAM" id="SSF55729">
    <property type="entry name" value="Acyl-CoA N-acyltransferases (Nat)"/>
    <property type="match status" value="1"/>
</dbReference>
<dbReference type="GO" id="GO:0016747">
    <property type="term" value="F:acyltransferase activity, transferring groups other than amino-acyl groups"/>
    <property type="evidence" value="ECO:0007669"/>
    <property type="project" value="InterPro"/>
</dbReference>
<dbReference type="STRING" id="394096.DB31_1420"/>
<dbReference type="Pfam" id="PF00583">
    <property type="entry name" value="Acetyltransf_1"/>
    <property type="match status" value="1"/>
</dbReference>
<proteinExistence type="predicted"/>
<keyword evidence="2" id="KW-0808">Transferase</keyword>
<evidence type="ECO:0000313" key="2">
    <source>
        <dbReference type="EMBL" id="KFE65304.1"/>
    </source>
</evidence>
<evidence type="ECO:0000259" key="1">
    <source>
        <dbReference type="PROSITE" id="PS51186"/>
    </source>
</evidence>
<accession>A0A085WC91</accession>
<dbReference type="AlphaFoldDB" id="A0A085WC91"/>
<sequence>MPSLSSMPATIEQLGPQHTDALRSFLAKDSTHNIYLLGLFEEFGIVPRAGRARFAFHGRFDGKNLTAALFVGGEGGLVVPSASDPAFISELAESLGSQLRLQASVGEKPTVDALVRILGNNAKPRLSRVQRLFAVSADDLGPFTNPILRLAKEEDLPRLMPLALGAVRELMERDPLAEDPNGYEARVMQRVRGRRTYVLEENGTLIFKVDIGSRSQHGAELEGLYTLPQERNKGHATLCLGQICRHLLSSLPRLVIRVDEKDESTARIARKVGFLAGRVQRLVLLE</sequence>
<evidence type="ECO:0000313" key="3">
    <source>
        <dbReference type="Proteomes" id="UP000028725"/>
    </source>
</evidence>
<dbReference type="PROSITE" id="PS51186">
    <property type="entry name" value="GNAT"/>
    <property type="match status" value="1"/>
</dbReference>
<dbReference type="InterPro" id="IPR000182">
    <property type="entry name" value="GNAT_dom"/>
</dbReference>
<organism evidence="2 3">
    <name type="scientific">Hyalangium minutum</name>
    <dbReference type="NCBI Taxonomy" id="394096"/>
    <lineage>
        <taxon>Bacteria</taxon>
        <taxon>Pseudomonadati</taxon>
        <taxon>Myxococcota</taxon>
        <taxon>Myxococcia</taxon>
        <taxon>Myxococcales</taxon>
        <taxon>Cystobacterineae</taxon>
        <taxon>Archangiaceae</taxon>
        <taxon>Hyalangium</taxon>
    </lineage>
</organism>
<reference evidence="2 3" key="1">
    <citation type="submission" date="2014-04" db="EMBL/GenBank/DDBJ databases">
        <title>Genome assembly of Hyalangium minutum DSM 14724.</title>
        <authorList>
            <person name="Sharma G."/>
            <person name="Subramanian S."/>
        </authorList>
    </citation>
    <scope>NUCLEOTIDE SEQUENCE [LARGE SCALE GENOMIC DNA]</scope>
    <source>
        <strain evidence="2 3">DSM 14724</strain>
    </source>
</reference>
<gene>
    <name evidence="2" type="ORF">DB31_1420</name>
</gene>
<dbReference type="EMBL" id="JMCB01000012">
    <property type="protein sequence ID" value="KFE65304.1"/>
    <property type="molecule type" value="Genomic_DNA"/>
</dbReference>
<name>A0A085WC91_9BACT</name>
<feature type="domain" description="N-acetyltransferase" evidence="1">
    <location>
        <begin position="146"/>
        <end position="286"/>
    </location>
</feature>
<dbReference type="Gene3D" id="3.40.630.30">
    <property type="match status" value="1"/>
</dbReference>
<dbReference type="InterPro" id="IPR016181">
    <property type="entry name" value="Acyl_CoA_acyltransferase"/>
</dbReference>
<dbReference type="Proteomes" id="UP000028725">
    <property type="component" value="Unassembled WGS sequence"/>
</dbReference>
<keyword evidence="3" id="KW-1185">Reference proteome</keyword>
<protein>
    <submittedName>
        <fullName evidence="2">GCN5-related N-acetyltransferase</fullName>
    </submittedName>
</protein>
<comment type="caution">
    <text evidence="2">The sequence shown here is derived from an EMBL/GenBank/DDBJ whole genome shotgun (WGS) entry which is preliminary data.</text>
</comment>